<evidence type="ECO:0000256" key="1">
    <source>
        <dbReference type="ARBA" id="ARBA00022821"/>
    </source>
</evidence>
<comment type="caution">
    <text evidence="3">The sequence shown here is derived from an EMBL/GenBank/DDBJ whole genome shotgun (WGS) entry which is preliminary data.</text>
</comment>
<sequence length="162" mass="18517">MADIVVPIVVENLIKLLAYEANLLGGVEDGVISLKGAEQSLQRRRRNVEEDDVVGFEKHITTLINQLTNQSNIRRNIQKAVEDLKAELHEHLKGKTYLIVMDDIWSTQVWEDLRVAFPNKSNGSRILITSREREVGWHASPTPLMSWFLDENESWELAKEGV</sequence>
<reference evidence="3" key="1">
    <citation type="submission" date="2020-03" db="EMBL/GenBank/DDBJ databases">
        <title>A high-quality chromosome-level genome assembly of a woody plant with both climbing and erect habits, Rhamnella rubrinervis.</title>
        <authorList>
            <person name="Lu Z."/>
            <person name="Yang Y."/>
            <person name="Zhu X."/>
            <person name="Sun Y."/>
        </authorList>
    </citation>
    <scope>NUCLEOTIDE SEQUENCE</scope>
    <source>
        <strain evidence="3">BYM</strain>
        <tissue evidence="3">Leaf</tissue>
    </source>
</reference>
<dbReference type="InterPro" id="IPR027417">
    <property type="entry name" value="P-loop_NTPase"/>
</dbReference>
<dbReference type="GO" id="GO:0043531">
    <property type="term" value="F:ADP binding"/>
    <property type="evidence" value="ECO:0007669"/>
    <property type="project" value="InterPro"/>
</dbReference>
<keyword evidence="4" id="KW-1185">Reference proteome</keyword>
<dbReference type="OrthoDB" id="1180289at2759"/>
<dbReference type="Gene3D" id="3.40.50.300">
    <property type="entry name" value="P-loop containing nucleotide triphosphate hydrolases"/>
    <property type="match status" value="1"/>
</dbReference>
<evidence type="ECO:0000313" key="4">
    <source>
        <dbReference type="Proteomes" id="UP000796880"/>
    </source>
</evidence>
<evidence type="ECO:0000259" key="2">
    <source>
        <dbReference type="Pfam" id="PF00931"/>
    </source>
</evidence>
<gene>
    <name evidence="3" type="ORF">FNV43_RR20362</name>
</gene>
<dbReference type="SUPFAM" id="SSF52540">
    <property type="entry name" value="P-loop containing nucleoside triphosphate hydrolases"/>
    <property type="match status" value="1"/>
</dbReference>
<keyword evidence="1" id="KW-0611">Plant defense</keyword>
<organism evidence="3 4">
    <name type="scientific">Rhamnella rubrinervis</name>
    <dbReference type="NCBI Taxonomy" id="2594499"/>
    <lineage>
        <taxon>Eukaryota</taxon>
        <taxon>Viridiplantae</taxon>
        <taxon>Streptophyta</taxon>
        <taxon>Embryophyta</taxon>
        <taxon>Tracheophyta</taxon>
        <taxon>Spermatophyta</taxon>
        <taxon>Magnoliopsida</taxon>
        <taxon>eudicotyledons</taxon>
        <taxon>Gunneridae</taxon>
        <taxon>Pentapetalae</taxon>
        <taxon>rosids</taxon>
        <taxon>fabids</taxon>
        <taxon>Rosales</taxon>
        <taxon>Rhamnaceae</taxon>
        <taxon>rhamnoid group</taxon>
        <taxon>Rhamneae</taxon>
        <taxon>Rhamnella</taxon>
    </lineage>
</organism>
<dbReference type="PANTHER" id="PTHR36766:SF44">
    <property type="entry name" value="NBS-CODING RESISTANCE GENE ANALOG"/>
    <property type="match status" value="1"/>
</dbReference>
<evidence type="ECO:0000313" key="3">
    <source>
        <dbReference type="EMBL" id="KAF3437606.1"/>
    </source>
</evidence>
<dbReference type="InterPro" id="IPR002182">
    <property type="entry name" value="NB-ARC"/>
</dbReference>
<dbReference type="Pfam" id="PF00931">
    <property type="entry name" value="NB-ARC"/>
    <property type="match status" value="1"/>
</dbReference>
<accession>A0A8K0GU42</accession>
<name>A0A8K0GU42_9ROSA</name>
<proteinExistence type="predicted"/>
<protein>
    <recommendedName>
        <fullName evidence="2">NB-ARC domain-containing protein</fullName>
    </recommendedName>
</protein>
<dbReference type="EMBL" id="VOIH02000009">
    <property type="protein sequence ID" value="KAF3437606.1"/>
    <property type="molecule type" value="Genomic_DNA"/>
</dbReference>
<dbReference type="PANTHER" id="PTHR36766">
    <property type="entry name" value="PLANT BROAD-SPECTRUM MILDEW RESISTANCE PROTEIN RPW8"/>
    <property type="match status" value="1"/>
</dbReference>
<dbReference type="AlphaFoldDB" id="A0A8K0GU42"/>
<dbReference type="Proteomes" id="UP000796880">
    <property type="component" value="Unassembled WGS sequence"/>
</dbReference>
<dbReference type="GO" id="GO:0006952">
    <property type="term" value="P:defense response"/>
    <property type="evidence" value="ECO:0007669"/>
    <property type="project" value="UniProtKB-KW"/>
</dbReference>
<feature type="domain" description="NB-ARC" evidence="2">
    <location>
        <begin position="60"/>
        <end position="160"/>
    </location>
</feature>